<dbReference type="GeneID" id="13401532"/>
<dbReference type="Proteomes" id="UP000008062">
    <property type="component" value="Chromosome 6"/>
</dbReference>
<reference evidence="1 2" key="1">
    <citation type="journal article" date="2011" name="PLoS Genet.">
        <title>Finished genome of the fungal wheat pathogen Mycosphaerella graminicola reveals dispensome structure, chromosome plasticity, and stealth pathogenesis.</title>
        <authorList>
            <person name="Goodwin S.B."/>
            <person name="Ben M'barek S."/>
            <person name="Dhillon B."/>
            <person name="Wittenberg A.H.J."/>
            <person name="Crane C.F."/>
            <person name="Hane J.K."/>
            <person name="Foster A.J."/>
            <person name="Van der Lee T.A.J."/>
            <person name="Grimwood J."/>
            <person name="Aerts A."/>
            <person name="Antoniw J."/>
            <person name="Bailey A."/>
            <person name="Bluhm B."/>
            <person name="Bowler J."/>
            <person name="Bristow J."/>
            <person name="van der Burgt A."/>
            <person name="Canto-Canche B."/>
            <person name="Churchill A.C.L."/>
            <person name="Conde-Ferraez L."/>
            <person name="Cools H.J."/>
            <person name="Coutinho P.M."/>
            <person name="Csukai M."/>
            <person name="Dehal P."/>
            <person name="De Wit P."/>
            <person name="Donzelli B."/>
            <person name="van de Geest H.C."/>
            <person name="van Ham R.C.H.J."/>
            <person name="Hammond-Kosack K.E."/>
            <person name="Henrissat B."/>
            <person name="Kilian A."/>
            <person name="Kobayashi A.K."/>
            <person name="Koopmann E."/>
            <person name="Kourmpetis Y."/>
            <person name="Kuzniar A."/>
            <person name="Lindquist E."/>
            <person name="Lombard V."/>
            <person name="Maliepaard C."/>
            <person name="Martins N."/>
            <person name="Mehrabi R."/>
            <person name="Nap J.P.H."/>
            <person name="Ponomarenko A."/>
            <person name="Rudd J.J."/>
            <person name="Salamov A."/>
            <person name="Schmutz J."/>
            <person name="Schouten H.J."/>
            <person name="Shapiro H."/>
            <person name="Stergiopoulos I."/>
            <person name="Torriani S.F.F."/>
            <person name="Tu H."/>
            <person name="de Vries R.P."/>
            <person name="Waalwijk C."/>
            <person name="Ware S.B."/>
            <person name="Wiebenga A."/>
            <person name="Zwiers L.-H."/>
            <person name="Oliver R.P."/>
            <person name="Grigoriev I.V."/>
            <person name="Kema G.H.J."/>
        </authorList>
    </citation>
    <scope>NUCLEOTIDE SEQUENCE [LARGE SCALE GENOMIC DNA]</scope>
    <source>
        <strain evidence="2">CBS 115943 / IPO323</strain>
    </source>
</reference>
<proteinExistence type="predicted"/>
<keyword evidence="2" id="KW-1185">Reference proteome</keyword>
<dbReference type="KEGG" id="ztr:MYCGRDRAFT_93855"/>
<name>F9XD92_ZYMTI</name>
<evidence type="ECO:0000313" key="2">
    <source>
        <dbReference type="Proteomes" id="UP000008062"/>
    </source>
</evidence>
<evidence type="ECO:0000313" key="1">
    <source>
        <dbReference type="EMBL" id="EGP86449.1"/>
    </source>
</evidence>
<dbReference type="RefSeq" id="XP_003851473.1">
    <property type="nucleotide sequence ID" value="XM_003851425.1"/>
</dbReference>
<organism evidence="1 2">
    <name type="scientific">Zymoseptoria tritici (strain CBS 115943 / IPO323)</name>
    <name type="common">Speckled leaf blotch fungus</name>
    <name type="synonym">Septoria tritici</name>
    <dbReference type="NCBI Taxonomy" id="336722"/>
    <lineage>
        <taxon>Eukaryota</taxon>
        <taxon>Fungi</taxon>
        <taxon>Dikarya</taxon>
        <taxon>Ascomycota</taxon>
        <taxon>Pezizomycotina</taxon>
        <taxon>Dothideomycetes</taxon>
        <taxon>Dothideomycetidae</taxon>
        <taxon>Mycosphaerellales</taxon>
        <taxon>Mycosphaerellaceae</taxon>
        <taxon>Zymoseptoria</taxon>
    </lineage>
</organism>
<dbReference type="InParanoid" id="F9XD92"/>
<sequence>MQDPITKLDIYKLGDKQETLGLLALSGNKVYIVPFSHDASKERAVFVKPPSLQRKYALLLEGYRARLMPCFLLFLFDASLIWYRLASSTAQNYYRQSLALAANAV</sequence>
<dbReference type="HOGENOM" id="CLU_2238754_0_0_1"/>
<accession>F9XD92</accession>
<dbReference type="AlphaFoldDB" id="F9XD92"/>
<gene>
    <name evidence="1" type="ORF">MYCGRDRAFT_93855</name>
</gene>
<protein>
    <submittedName>
        <fullName evidence="1">Uncharacterized protein</fullName>
    </submittedName>
</protein>
<dbReference type="EMBL" id="CM001201">
    <property type="protein sequence ID" value="EGP86449.1"/>
    <property type="molecule type" value="Genomic_DNA"/>
</dbReference>